<name>A4WNP9_CERS5</name>
<dbReference type="HOGENOM" id="CLU_159984_2_0_5"/>
<accession>A4WNP9</accession>
<gene>
    <name evidence="1" type="ordered locus">Rsph17025_0102</name>
</gene>
<sequence>MTVFTEGKHACEGLLSEAPGQRSREAITIASGAGIIAPMTVLGRIAASGEYVPSPAAETEGLEGAEVAVAVNLYGCDATSAARTVAAIARDAEINAHFLTFSPSRLTDDLRAAAQADLAVSGIIVR</sequence>
<dbReference type="Pfam" id="PF02924">
    <property type="entry name" value="HDPD"/>
    <property type="match status" value="1"/>
</dbReference>
<dbReference type="KEGG" id="rsq:Rsph17025_0102"/>
<reference evidence="1" key="1">
    <citation type="submission" date="2007-04" db="EMBL/GenBank/DDBJ databases">
        <title>Complete sequence of chromosome of Rhodobacter sphaeroides ATCC 17025.</title>
        <authorList>
            <consortium name="US DOE Joint Genome Institute"/>
            <person name="Copeland A."/>
            <person name="Lucas S."/>
            <person name="Lapidus A."/>
            <person name="Barry K."/>
            <person name="Detter J.C."/>
            <person name="Glavina del Rio T."/>
            <person name="Hammon N."/>
            <person name="Israni S."/>
            <person name="Dalin E."/>
            <person name="Tice H."/>
            <person name="Pitluck S."/>
            <person name="Chertkov O."/>
            <person name="Brettin T."/>
            <person name="Bruce D."/>
            <person name="Han C."/>
            <person name="Schmutz J."/>
            <person name="Larimer F."/>
            <person name="Land M."/>
            <person name="Hauser L."/>
            <person name="Kyrpides N."/>
            <person name="Kim E."/>
            <person name="Richardson P."/>
            <person name="Mackenzie C."/>
            <person name="Choudhary M."/>
            <person name="Donohue T.J."/>
            <person name="Kaplan S."/>
        </authorList>
    </citation>
    <scope>NUCLEOTIDE SEQUENCE [LARGE SCALE GENOMIC DNA]</scope>
    <source>
        <strain evidence="1">ATCC 17025</strain>
    </source>
</reference>
<dbReference type="EMBL" id="CP000661">
    <property type="protein sequence ID" value="ABP69013.1"/>
    <property type="molecule type" value="Genomic_DNA"/>
</dbReference>
<dbReference type="BioCyc" id="RSPH349102:G1G8M-103-MONOMER"/>
<dbReference type="AlphaFoldDB" id="A4WNP9"/>
<dbReference type="InterPro" id="IPR004195">
    <property type="entry name" value="Head_decoration_D"/>
</dbReference>
<proteinExistence type="predicted"/>
<protein>
    <submittedName>
        <fullName evidence="1">Uncharacterized protein</fullName>
    </submittedName>
</protein>
<organism evidence="1">
    <name type="scientific">Cereibacter sphaeroides (strain ATCC 17025 / ATH 2.4.3)</name>
    <name type="common">Rhodobacter sphaeroides</name>
    <dbReference type="NCBI Taxonomy" id="349102"/>
    <lineage>
        <taxon>Bacteria</taxon>
        <taxon>Pseudomonadati</taxon>
        <taxon>Pseudomonadota</taxon>
        <taxon>Alphaproteobacteria</taxon>
        <taxon>Rhodobacterales</taxon>
        <taxon>Paracoccaceae</taxon>
        <taxon>Cereibacter</taxon>
    </lineage>
</organism>
<evidence type="ECO:0000313" key="1">
    <source>
        <dbReference type="EMBL" id="ABP69013.1"/>
    </source>
</evidence>
<dbReference type="STRING" id="349102.Rsph17025_0102"/>